<gene>
    <name evidence="4" type="ORF">BSTOLATCC_MIC27452</name>
</gene>
<sequence length="186" mass="21661">MKKLNEEDALLNRLLYKESPALRNFAIKCLELGHIVDFKNIHPSQSEKLLNDLKEGIKELEYIAEKRELSHYSYDADWNYLISQTDALQSKIDSYKQEIQALKEEYSHEKSLRSNLIEYEEEARAINKLPTCEEIDSAIEKIKHEIESTDKKILHYVDVMSQISSQSKSLFPTLETLQALNNQINS</sequence>
<dbReference type="InterPro" id="IPR008501">
    <property type="entry name" value="THOC7/Mft1"/>
</dbReference>
<dbReference type="EMBL" id="CAJZBQ010000027">
    <property type="protein sequence ID" value="CAG9320875.1"/>
    <property type="molecule type" value="Genomic_DNA"/>
</dbReference>
<evidence type="ECO:0000256" key="3">
    <source>
        <dbReference type="SAM" id="Coils"/>
    </source>
</evidence>
<organism evidence="4 5">
    <name type="scientific">Blepharisma stoltei</name>
    <dbReference type="NCBI Taxonomy" id="1481888"/>
    <lineage>
        <taxon>Eukaryota</taxon>
        <taxon>Sar</taxon>
        <taxon>Alveolata</taxon>
        <taxon>Ciliophora</taxon>
        <taxon>Postciliodesmatophora</taxon>
        <taxon>Heterotrichea</taxon>
        <taxon>Heterotrichida</taxon>
        <taxon>Blepharismidae</taxon>
        <taxon>Blepharisma</taxon>
    </lineage>
</organism>
<evidence type="ECO:0000313" key="5">
    <source>
        <dbReference type="Proteomes" id="UP001162131"/>
    </source>
</evidence>
<comment type="subcellular location">
    <subcellularLocation>
        <location evidence="1">Nucleus</location>
    </subcellularLocation>
</comment>
<dbReference type="Proteomes" id="UP001162131">
    <property type="component" value="Unassembled WGS sequence"/>
</dbReference>
<evidence type="ECO:0000313" key="4">
    <source>
        <dbReference type="EMBL" id="CAG9320875.1"/>
    </source>
</evidence>
<dbReference type="GO" id="GO:0000445">
    <property type="term" value="C:THO complex part of transcription export complex"/>
    <property type="evidence" value="ECO:0007669"/>
    <property type="project" value="InterPro"/>
</dbReference>
<keyword evidence="3" id="KW-0175">Coiled coil</keyword>
<feature type="coiled-coil region" evidence="3">
    <location>
        <begin position="85"/>
        <end position="152"/>
    </location>
</feature>
<dbReference type="Pfam" id="PF05615">
    <property type="entry name" value="THOC7"/>
    <property type="match status" value="1"/>
</dbReference>
<name>A0AAU9J6G5_9CILI</name>
<keyword evidence="5" id="KW-1185">Reference proteome</keyword>
<accession>A0AAU9J6G5</accession>
<dbReference type="GO" id="GO:0006397">
    <property type="term" value="P:mRNA processing"/>
    <property type="evidence" value="ECO:0007669"/>
    <property type="project" value="InterPro"/>
</dbReference>
<evidence type="ECO:0000256" key="1">
    <source>
        <dbReference type="ARBA" id="ARBA00004123"/>
    </source>
</evidence>
<keyword evidence="2" id="KW-0539">Nucleus</keyword>
<reference evidence="4" key="1">
    <citation type="submission" date="2021-09" db="EMBL/GenBank/DDBJ databases">
        <authorList>
            <consortium name="AG Swart"/>
            <person name="Singh M."/>
            <person name="Singh A."/>
            <person name="Seah K."/>
            <person name="Emmerich C."/>
        </authorList>
    </citation>
    <scope>NUCLEOTIDE SEQUENCE</scope>
    <source>
        <strain evidence="4">ATCC30299</strain>
    </source>
</reference>
<protein>
    <submittedName>
        <fullName evidence="4">Uncharacterized protein</fullName>
    </submittedName>
</protein>
<proteinExistence type="predicted"/>
<comment type="caution">
    <text evidence="4">The sequence shown here is derived from an EMBL/GenBank/DDBJ whole genome shotgun (WGS) entry which is preliminary data.</text>
</comment>
<dbReference type="AlphaFoldDB" id="A0AAU9J6G5"/>
<evidence type="ECO:0000256" key="2">
    <source>
        <dbReference type="ARBA" id="ARBA00023242"/>
    </source>
</evidence>